<organism evidence="1 2">
    <name type="scientific">Luteipulveratus mongoliensis</name>
    <dbReference type="NCBI Taxonomy" id="571913"/>
    <lineage>
        <taxon>Bacteria</taxon>
        <taxon>Bacillati</taxon>
        <taxon>Actinomycetota</taxon>
        <taxon>Actinomycetes</taxon>
        <taxon>Micrococcales</taxon>
        <taxon>Dermacoccaceae</taxon>
        <taxon>Luteipulveratus</taxon>
    </lineage>
</organism>
<evidence type="ECO:0000313" key="2">
    <source>
        <dbReference type="Proteomes" id="UP000066480"/>
    </source>
</evidence>
<sequence length="64" mass="6812">MEVTGSFGPVTSTTVGDELAAYAELHNEPPALLVLDRVLTSDNESEILEQVAQGSRSHLITVSD</sequence>
<dbReference type="EMBL" id="CP011112">
    <property type="protein sequence ID" value="AKU16591.1"/>
    <property type="molecule type" value="Genomic_DNA"/>
</dbReference>
<accession>A0A0K1JIR1</accession>
<gene>
    <name evidence="1" type="ORF">VV02_13185</name>
</gene>
<dbReference type="KEGG" id="lmoi:VV02_13185"/>
<evidence type="ECO:0000313" key="1">
    <source>
        <dbReference type="EMBL" id="AKU16591.1"/>
    </source>
</evidence>
<reference evidence="1 2" key="1">
    <citation type="submission" date="2015-03" db="EMBL/GenBank/DDBJ databases">
        <title>Luteipulveratus halotolerans sp. nov., a novel actinobacterium (Dermacoccaceae) from Sarawak, Malaysia.</title>
        <authorList>
            <person name="Juboi H."/>
            <person name="Basik A."/>
            <person name="Shamsul S.S."/>
            <person name="Arnold P."/>
            <person name="Schmitt E.K."/>
            <person name="Sanglier J.-J."/>
            <person name="Yeo T."/>
        </authorList>
    </citation>
    <scope>NUCLEOTIDE SEQUENCE [LARGE SCALE GENOMIC DNA]</scope>
    <source>
        <strain evidence="1 2">MN07-A0370</strain>
    </source>
</reference>
<proteinExistence type="predicted"/>
<dbReference type="Proteomes" id="UP000066480">
    <property type="component" value="Chromosome"/>
</dbReference>
<name>A0A0K1JIR1_9MICO</name>
<keyword evidence="2" id="KW-1185">Reference proteome</keyword>
<dbReference type="AlphaFoldDB" id="A0A0K1JIR1"/>
<protein>
    <submittedName>
        <fullName evidence="1">Uncharacterized protein</fullName>
    </submittedName>
</protein>